<dbReference type="PANTHER" id="PTHR33751">
    <property type="entry name" value="CBB3-TYPE CYTOCHROME C OXIDASE SUBUNIT FIXP"/>
    <property type="match status" value="1"/>
</dbReference>
<evidence type="ECO:0000256" key="12">
    <source>
        <dbReference type="ARBA" id="ARBA00022982"/>
    </source>
</evidence>
<dbReference type="InterPro" id="IPR036909">
    <property type="entry name" value="Cyt_c-like_dom_sf"/>
</dbReference>
<dbReference type="PANTHER" id="PTHR33751:SF13">
    <property type="entry name" value="CYTOCHROME BC1 COMPLEX CYTOCHROME C SUBUNIT"/>
    <property type="match status" value="1"/>
</dbReference>
<reference evidence="20" key="1">
    <citation type="submission" date="2023-07" db="EMBL/GenBank/DDBJ databases">
        <title>Novel species in the genus Lipingzhangella isolated from Sambhar Salt Lake.</title>
        <authorList>
            <person name="Jiya N."/>
            <person name="Kajale S."/>
            <person name="Sharma A."/>
        </authorList>
    </citation>
    <scope>NUCLEOTIDE SEQUENCE [LARGE SCALE GENOMIC DNA]</scope>
    <source>
        <strain evidence="20">LS1_29</strain>
    </source>
</reference>
<keyword evidence="10" id="KW-0677">Repeat</keyword>
<dbReference type="Gene3D" id="1.10.760.10">
    <property type="entry name" value="Cytochrome c-like domain"/>
    <property type="match status" value="2"/>
</dbReference>
<dbReference type="Proteomes" id="UP001250214">
    <property type="component" value="Unassembled WGS sequence"/>
</dbReference>
<evidence type="ECO:0000256" key="8">
    <source>
        <dbReference type="ARBA" id="ARBA00022692"/>
    </source>
</evidence>
<dbReference type="SUPFAM" id="SSF46626">
    <property type="entry name" value="Cytochrome c"/>
    <property type="match status" value="2"/>
</dbReference>
<comment type="subunit">
    <text evidence="17">The cytochrome bc1 complex is composed of a cytochrome b (QcrB), the Rieske iron-sulfur protein (QcrA) and a diheme cytochrome c (QcrC) subunit.</text>
</comment>
<feature type="domain" description="Cytochrome c" evidence="18">
    <location>
        <begin position="182"/>
        <end position="260"/>
    </location>
</feature>
<comment type="caution">
    <text evidence="17">Lacks conserved residue(s) required for the propagation of feature annotation.</text>
</comment>
<dbReference type="PIRSF" id="PIRSF000007">
    <property type="entry name" value="Ubiq_cycred_cyc"/>
    <property type="match status" value="1"/>
</dbReference>
<organism evidence="19 20">
    <name type="scientific">Lipingzhangella rawalii</name>
    <dbReference type="NCBI Taxonomy" id="2055835"/>
    <lineage>
        <taxon>Bacteria</taxon>
        <taxon>Bacillati</taxon>
        <taxon>Actinomycetota</taxon>
        <taxon>Actinomycetes</taxon>
        <taxon>Streptosporangiales</taxon>
        <taxon>Nocardiopsidaceae</taxon>
        <taxon>Lipingzhangella</taxon>
    </lineage>
</organism>
<comment type="subcellular location">
    <subcellularLocation>
        <location evidence="1 17">Cell membrane</location>
        <topology evidence="1 17">Multi-pass membrane protein</topology>
    </subcellularLocation>
</comment>
<dbReference type="Pfam" id="PF13442">
    <property type="entry name" value="Cytochrome_CBB3"/>
    <property type="match status" value="2"/>
</dbReference>
<feature type="domain" description="Cytochrome c" evidence="18">
    <location>
        <begin position="55"/>
        <end position="134"/>
    </location>
</feature>
<evidence type="ECO:0000256" key="14">
    <source>
        <dbReference type="ARBA" id="ARBA00023004"/>
    </source>
</evidence>
<evidence type="ECO:0000256" key="6">
    <source>
        <dbReference type="ARBA" id="ARBA00022617"/>
    </source>
</evidence>
<keyword evidence="5 17" id="KW-1003">Cell membrane</keyword>
<dbReference type="InterPro" id="IPR009152">
    <property type="entry name" value="bc1_cytC-su"/>
</dbReference>
<comment type="catalytic activity">
    <reaction evidence="16 17">
        <text>a quinol + 2 Fe(III)-[cytochrome c](out) = a quinone + 2 Fe(II)-[cytochrome c](out) + 2 H(+)(out)</text>
        <dbReference type="Rhea" id="RHEA:11484"/>
        <dbReference type="Rhea" id="RHEA-COMP:10350"/>
        <dbReference type="Rhea" id="RHEA-COMP:14399"/>
        <dbReference type="ChEBI" id="CHEBI:15378"/>
        <dbReference type="ChEBI" id="CHEBI:24646"/>
        <dbReference type="ChEBI" id="CHEBI:29033"/>
        <dbReference type="ChEBI" id="CHEBI:29034"/>
        <dbReference type="ChEBI" id="CHEBI:132124"/>
        <dbReference type="EC" id="7.1.1.8"/>
    </reaction>
</comment>
<evidence type="ECO:0000256" key="17">
    <source>
        <dbReference type="PIRNR" id="PIRNR000007"/>
    </source>
</evidence>
<keyword evidence="12 17" id="KW-0249">Electron transport</keyword>
<sequence length="306" mass="32421">MKWINARRRHPLAGYAVVVLALALLGGVYSVVAPDNADRAQAQAQSADADIYEDVDISNGKQIFTQSCASCHGMGGEGTENGPSLVGVGAASVDFQVSTGRMPSMDPDVQMPRKEPVYDREETADLAAYISEEFGGGPAIPLDAPGSEPERAEFEDGAAGDEAYEEALETYEAEYEAYVSGGDIDAGQTLYLTNCAQCHSWSGTGGALTDGHYAPPIGEATPRQLYEAMLTGPGAMPVFDETTVTPEEKQDIITHVEELQMEADAGGIFNLNRIGQAAEGFIAWTIGIGLIIAAAVWITAKQRAHD</sequence>
<evidence type="ECO:0000256" key="5">
    <source>
        <dbReference type="ARBA" id="ARBA00022475"/>
    </source>
</evidence>
<protein>
    <recommendedName>
        <fullName evidence="3 17">Cytochrome bc1 complex cytochrome c subunit</fullName>
        <ecNumber evidence="2 17">7.1.1.8</ecNumber>
    </recommendedName>
</protein>
<keyword evidence="13 17" id="KW-1133">Transmembrane helix</keyword>
<evidence type="ECO:0000256" key="7">
    <source>
        <dbReference type="ARBA" id="ARBA00022660"/>
    </source>
</evidence>
<evidence type="ECO:0000256" key="15">
    <source>
        <dbReference type="ARBA" id="ARBA00023136"/>
    </source>
</evidence>
<evidence type="ECO:0000256" key="4">
    <source>
        <dbReference type="ARBA" id="ARBA00022448"/>
    </source>
</evidence>
<evidence type="ECO:0000256" key="16">
    <source>
        <dbReference type="ARBA" id="ARBA00029351"/>
    </source>
</evidence>
<evidence type="ECO:0000256" key="3">
    <source>
        <dbReference type="ARBA" id="ARBA00017819"/>
    </source>
</evidence>
<dbReference type="PROSITE" id="PS51007">
    <property type="entry name" value="CYTC"/>
    <property type="match status" value="2"/>
</dbReference>
<evidence type="ECO:0000256" key="1">
    <source>
        <dbReference type="ARBA" id="ARBA00004651"/>
    </source>
</evidence>
<evidence type="ECO:0000256" key="11">
    <source>
        <dbReference type="ARBA" id="ARBA00022967"/>
    </source>
</evidence>
<accession>A0ABU2H058</accession>
<keyword evidence="20" id="KW-1185">Reference proteome</keyword>
<keyword evidence="4 17" id="KW-0813">Transport</keyword>
<dbReference type="InterPro" id="IPR009056">
    <property type="entry name" value="Cyt_c-like_dom"/>
</dbReference>
<keyword evidence="7 17" id="KW-0679">Respiratory chain</keyword>
<dbReference type="EC" id="7.1.1.8" evidence="2 17"/>
<evidence type="ECO:0000259" key="18">
    <source>
        <dbReference type="PROSITE" id="PS51007"/>
    </source>
</evidence>
<evidence type="ECO:0000256" key="2">
    <source>
        <dbReference type="ARBA" id="ARBA00012951"/>
    </source>
</evidence>
<dbReference type="RefSeq" id="WP_310910213.1">
    <property type="nucleotide sequence ID" value="NZ_JAVLVT010000001.1"/>
</dbReference>
<keyword evidence="11 17" id="KW-1278">Translocase</keyword>
<proteinExistence type="predicted"/>
<dbReference type="InterPro" id="IPR050597">
    <property type="entry name" value="Cytochrome_c_Oxidase_Subunit"/>
</dbReference>
<evidence type="ECO:0000256" key="9">
    <source>
        <dbReference type="ARBA" id="ARBA00022723"/>
    </source>
</evidence>
<evidence type="ECO:0000313" key="20">
    <source>
        <dbReference type="Proteomes" id="UP001250214"/>
    </source>
</evidence>
<keyword evidence="14 17" id="KW-0408">Iron</keyword>
<gene>
    <name evidence="19" type="ORF">RIF23_00105</name>
</gene>
<evidence type="ECO:0000256" key="10">
    <source>
        <dbReference type="ARBA" id="ARBA00022737"/>
    </source>
</evidence>
<evidence type="ECO:0000256" key="13">
    <source>
        <dbReference type="ARBA" id="ARBA00022989"/>
    </source>
</evidence>
<comment type="caution">
    <text evidence="19">The sequence shown here is derived from an EMBL/GenBank/DDBJ whole genome shotgun (WGS) entry which is preliminary data.</text>
</comment>
<keyword evidence="15 17" id="KW-0472">Membrane</keyword>
<feature type="transmembrane region" description="Helical" evidence="17">
    <location>
        <begin position="281"/>
        <end position="300"/>
    </location>
</feature>
<evidence type="ECO:0000313" key="19">
    <source>
        <dbReference type="EMBL" id="MDS1268690.1"/>
    </source>
</evidence>
<keyword evidence="6 17" id="KW-0349">Heme</keyword>
<keyword evidence="9 17" id="KW-0479">Metal-binding</keyword>
<keyword evidence="8 17" id="KW-0812">Transmembrane</keyword>
<name>A0ABU2H058_9ACTN</name>
<dbReference type="EMBL" id="JAVLVT010000001">
    <property type="protein sequence ID" value="MDS1268690.1"/>
    <property type="molecule type" value="Genomic_DNA"/>
</dbReference>